<dbReference type="SUPFAM" id="SSF57716">
    <property type="entry name" value="Glucocorticoid receptor-like (DNA-binding domain)"/>
    <property type="match status" value="1"/>
</dbReference>
<evidence type="ECO:0000256" key="1">
    <source>
        <dbReference type="ARBA" id="ARBA00022723"/>
    </source>
</evidence>
<keyword evidence="4" id="KW-0238">DNA-binding</keyword>
<feature type="compositionally biased region" description="Basic and acidic residues" evidence="6">
    <location>
        <begin position="240"/>
        <end position="252"/>
    </location>
</feature>
<feature type="compositionally biased region" description="Polar residues" evidence="6">
    <location>
        <begin position="177"/>
        <end position="190"/>
    </location>
</feature>
<evidence type="ECO:0000256" key="5">
    <source>
        <dbReference type="SAM" id="Coils"/>
    </source>
</evidence>
<dbReference type="SMART" id="SM00692">
    <property type="entry name" value="DM3"/>
    <property type="match status" value="1"/>
</dbReference>
<comment type="caution">
    <text evidence="7">The sequence shown here is derived from an EMBL/GenBank/DDBJ whole genome shotgun (WGS) entry which is preliminary data.</text>
</comment>
<dbReference type="OrthoDB" id="6141328at2759"/>
<keyword evidence="1" id="KW-0479">Metal-binding</keyword>
<dbReference type="Proteomes" id="UP001152795">
    <property type="component" value="Unassembled WGS sequence"/>
</dbReference>
<keyword evidence="8" id="KW-1185">Reference proteome</keyword>
<evidence type="ECO:0000256" key="4">
    <source>
        <dbReference type="ARBA" id="ARBA00023125"/>
    </source>
</evidence>
<dbReference type="GO" id="GO:0003677">
    <property type="term" value="F:DNA binding"/>
    <property type="evidence" value="ECO:0007669"/>
    <property type="project" value="UniProtKB-UniRule"/>
</dbReference>
<feature type="compositionally biased region" description="Polar residues" evidence="6">
    <location>
        <begin position="206"/>
        <end position="223"/>
    </location>
</feature>
<dbReference type="PROSITE" id="PS50950">
    <property type="entry name" value="ZF_THAP"/>
    <property type="match status" value="1"/>
</dbReference>
<dbReference type="PANTHER" id="PTHR31751">
    <property type="entry name" value="SI:CH211-108C17.2-RELATED-RELATED"/>
    <property type="match status" value="1"/>
</dbReference>
<dbReference type="GO" id="GO:0008270">
    <property type="term" value="F:zinc ion binding"/>
    <property type="evidence" value="ECO:0007669"/>
    <property type="project" value="UniProtKB-KW"/>
</dbReference>
<protein>
    <submittedName>
        <fullName evidence="7">Uncharacterized protein</fullName>
    </submittedName>
</protein>
<feature type="region of interest" description="Disordered" evidence="6">
    <location>
        <begin position="177"/>
        <end position="261"/>
    </location>
</feature>
<feature type="coiled-coil region" evidence="5">
    <location>
        <begin position="487"/>
        <end position="514"/>
    </location>
</feature>
<evidence type="ECO:0000256" key="2">
    <source>
        <dbReference type="ARBA" id="ARBA00022771"/>
    </source>
</evidence>
<name>A0A7D9HHT3_PARCT</name>
<dbReference type="InterPro" id="IPR006612">
    <property type="entry name" value="THAP_Znf"/>
</dbReference>
<dbReference type="AlphaFoldDB" id="A0A7D9HHT3"/>
<organism evidence="7 8">
    <name type="scientific">Paramuricea clavata</name>
    <name type="common">Red gorgonian</name>
    <name type="synonym">Violescent sea-whip</name>
    <dbReference type="NCBI Taxonomy" id="317549"/>
    <lineage>
        <taxon>Eukaryota</taxon>
        <taxon>Metazoa</taxon>
        <taxon>Cnidaria</taxon>
        <taxon>Anthozoa</taxon>
        <taxon>Octocorallia</taxon>
        <taxon>Malacalcyonacea</taxon>
        <taxon>Plexauridae</taxon>
        <taxon>Paramuricea</taxon>
    </lineage>
</organism>
<keyword evidence="3" id="KW-0862">Zinc</keyword>
<evidence type="ECO:0000313" key="7">
    <source>
        <dbReference type="EMBL" id="CAB3983313.1"/>
    </source>
</evidence>
<evidence type="ECO:0000313" key="8">
    <source>
        <dbReference type="Proteomes" id="UP001152795"/>
    </source>
</evidence>
<gene>
    <name evidence="7" type="ORF">PACLA_8A086221</name>
</gene>
<proteinExistence type="predicted"/>
<reference evidence="7" key="1">
    <citation type="submission" date="2020-04" db="EMBL/GenBank/DDBJ databases">
        <authorList>
            <person name="Alioto T."/>
            <person name="Alioto T."/>
            <person name="Gomez Garrido J."/>
        </authorList>
    </citation>
    <scope>NUCLEOTIDE SEQUENCE</scope>
    <source>
        <strain evidence="7">A484AB</strain>
    </source>
</reference>
<feature type="region of interest" description="Disordered" evidence="6">
    <location>
        <begin position="273"/>
        <end position="306"/>
    </location>
</feature>
<keyword evidence="2" id="KW-0863">Zinc-finger</keyword>
<evidence type="ECO:0000256" key="3">
    <source>
        <dbReference type="ARBA" id="ARBA00022833"/>
    </source>
</evidence>
<evidence type="ECO:0000256" key="6">
    <source>
        <dbReference type="SAM" id="MobiDB-lite"/>
    </source>
</evidence>
<dbReference type="EMBL" id="CACRXK020000599">
    <property type="protein sequence ID" value="CAB3983313.1"/>
    <property type="molecule type" value="Genomic_DNA"/>
</dbReference>
<accession>A0A7D9HHT3</accession>
<keyword evidence="5" id="KW-0175">Coiled coil</keyword>
<dbReference type="PANTHER" id="PTHR31751:SF42">
    <property type="entry name" value="PROTEIN CBG10204"/>
    <property type="match status" value="1"/>
</dbReference>
<dbReference type="SMART" id="SM00980">
    <property type="entry name" value="THAP"/>
    <property type="match status" value="1"/>
</dbReference>
<dbReference type="Pfam" id="PF05485">
    <property type="entry name" value="THAP"/>
    <property type="match status" value="1"/>
</dbReference>
<sequence length="847" mass="96381">MQRFKYELAEGENMYCPVYGCNSDLKKKPSWTNFFRFPSGISVSQQNRRKAWVEFCKRKAFNPLSNSRICSLHFAEDAYEPGHSPRFLARVGCDETFRMRLKSDALPTLNKPLLDTSTSKRRIHTEKRQRIKGLTELLNPSESPKKDCPREESECARTTEQLESFIDEMPNLSNELCSEPSTSTEMFSSNTRERSTQTTKKRGTRSVRTQTQSLKASTSSYFETKSAVGYPSTSKVQPVDPHEYHGHGRVDTAEPTCEPSKTEVDVESICSCSSEESVTQDDFEESTTASDESSEDDEPDKRTVLRVGKPPQDQIKLIIFEQAILDVFGKCGQCGSDCVVSIENQIGSSCKICSSCTAQNEHYFEWTTGPSLFKMPAFHLLLASGILATGMESAKVLRLFNVLNIPNVKRRQLSKILKNYVVPAVYKVWQVDQSVRLREIEDEPIIIASDMRVDSPGHSGLFGSGSTLEMKKNVILDTQVIKSTEVKNSNAMELESLKRQLKCLEENKVQVVKLVTDRHIQVSSYMANEKPDIEHSYDIWHVAKGEKKKLIKVTKKKKFRSIKPWIGSIVNHIYWVGDSSSTEDEREEKWRSILNHIVNIHKHDGHKIFVECLHGALEREWLKQGSASYKKLEEMLTRPCLITAIRKLSQYHQTSGLEAKHSLDNQFASKNTYHSYHSLSARLYCSNLHYNENSNRKQATTADGKLRWAISYPKAFKGEKAVAKPIKEKPTYGYIQLIFDEVLKLRSQFQTMKKAKVHANVVLPAEPQSLVEQYLEGKERPLKEQVVSNRKSRFSTPALPTNKDRGSGYKPCACKGKCATRKCDCRGMEVLCDSKCKCKVEKRINRE</sequence>